<dbReference type="AlphaFoldDB" id="A0ABD1XQM8"/>
<evidence type="ECO:0000313" key="3">
    <source>
        <dbReference type="Proteomes" id="UP001605036"/>
    </source>
</evidence>
<keyword evidence="3" id="KW-1185">Reference proteome</keyword>
<gene>
    <name evidence="2" type="ORF">R1flu_022776</name>
</gene>
<reference evidence="2 3" key="1">
    <citation type="submission" date="2024-09" db="EMBL/GenBank/DDBJ databases">
        <title>Chromosome-scale assembly of Riccia fluitans.</title>
        <authorList>
            <person name="Paukszto L."/>
            <person name="Sawicki J."/>
            <person name="Karawczyk K."/>
            <person name="Piernik-Szablinska J."/>
            <person name="Szczecinska M."/>
            <person name="Mazdziarz M."/>
        </authorList>
    </citation>
    <scope>NUCLEOTIDE SEQUENCE [LARGE SCALE GENOMIC DNA]</scope>
    <source>
        <strain evidence="2">Rf_01</strain>
        <tissue evidence="2">Aerial parts of the thallus</tissue>
    </source>
</reference>
<feature type="compositionally biased region" description="Basic residues" evidence="1">
    <location>
        <begin position="1"/>
        <end position="11"/>
    </location>
</feature>
<accession>A0ABD1XQM8</accession>
<sequence length="94" mass="10616">MWTQHPKRTRRSKQDPNNHLRSVQDLSSTKDGNEGNLPSIVETSRKEKEKVIEFSHLPDVDTDVNVAAEKRRTLKIGVKASRLEMDPPPSTPTG</sequence>
<name>A0ABD1XQM8_9MARC</name>
<evidence type="ECO:0000313" key="2">
    <source>
        <dbReference type="EMBL" id="KAL2611084.1"/>
    </source>
</evidence>
<dbReference type="EMBL" id="JBHFFA010000007">
    <property type="protein sequence ID" value="KAL2611084.1"/>
    <property type="molecule type" value="Genomic_DNA"/>
</dbReference>
<proteinExistence type="predicted"/>
<feature type="region of interest" description="Disordered" evidence="1">
    <location>
        <begin position="1"/>
        <end position="46"/>
    </location>
</feature>
<organism evidence="2 3">
    <name type="scientific">Riccia fluitans</name>
    <dbReference type="NCBI Taxonomy" id="41844"/>
    <lineage>
        <taxon>Eukaryota</taxon>
        <taxon>Viridiplantae</taxon>
        <taxon>Streptophyta</taxon>
        <taxon>Embryophyta</taxon>
        <taxon>Marchantiophyta</taxon>
        <taxon>Marchantiopsida</taxon>
        <taxon>Marchantiidae</taxon>
        <taxon>Marchantiales</taxon>
        <taxon>Ricciaceae</taxon>
        <taxon>Riccia</taxon>
    </lineage>
</organism>
<feature type="compositionally biased region" description="Polar residues" evidence="1">
    <location>
        <begin position="19"/>
        <end position="30"/>
    </location>
</feature>
<protein>
    <submittedName>
        <fullName evidence="2">Uncharacterized protein</fullName>
    </submittedName>
</protein>
<evidence type="ECO:0000256" key="1">
    <source>
        <dbReference type="SAM" id="MobiDB-lite"/>
    </source>
</evidence>
<dbReference type="Proteomes" id="UP001605036">
    <property type="component" value="Unassembled WGS sequence"/>
</dbReference>
<comment type="caution">
    <text evidence="2">The sequence shown here is derived from an EMBL/GenBank/DDBJ whole genome shotgun (WGS) entry which is preliminary data.</text>
</comment>